<dbReference type="SMART" id="SM01057">
    <property type="entry name" value="Carb_anhydrase"/>
    <property type="match status" value="1"/>
</dbReference>
<evidence type="ECO:0000259" key="9">
    <source>
        <dbReference type="PROSITE" id="PS51144"/>
    </source>
</evidence>
<dbReference type="SUPFAM" id="SSF51069">
    <property type="entry name" value="Carbonic anhydrase"/>
    <property type="match status" value="1"/>
</dbReference>
<dbReference type="AlphaFoldDB" id="A0A430HCY8"/>
<reference evidence="10 11" key="1">
    <citation type="submission" date="2018-12" db="EMBL/GenBank/DDBJ databases">
        <authorList>
            <person name="Yang E."/>
        </authorList>
    </citation>
    <scope>NUCLEOTIDE SEQUENCE [LARGE SCALE GENOMIC DNA]</scope>
    <source>
        <strain evidence="10 11">SOD</strain>
    </source>
</reference>
<evidence type="ECO:0000256" key="2">
    <source>
        <dbReference type="ARBA" id="ARBA00012925"/>
    </source>
</evidence>
<evidence type="ECO:0000313" key="11">
    <source>
        <dbReference type="Proteomes" id="UP000278085"/>
    </source>
</evidence>
<comment type="catalytic activity">
    <reaction evidence="6">
        <text>hydrogencarbonate + H(+) = CO2 + H2O</text>
        <dbReference type="Rhea" id="RHEA:10748"/>
        <dbReference type="ChEBI" id="CHEBI:15377"/>
        <dbReference type="ChEBI" id="CHEBI:15378"/>
        <dbReference type="ChEBI" id="CHEBI:16526"/>
        <dbReference type="ChEBI" id="CHEBI:17544"/>
        <dbReference type="EC" id="4.2.1.1"/>
    </reaction>
</comment>
<keyword evidence="11" id="KW-1185">Reference proteome</keyword>
<accession>A0A430HCY8</accession>
<dbReference type="GO" id="GO:0004089">
    <property type="term" value="F:carbonate dehydratase activity"/>
    <property type="evidence" value="ECO:0007669"/>
    <property type="project" value="UniProtKB-EC"/>
</dbReference>
<dbReference type="Pfam" id="PF00194">
    <property type="entry name" value="Carb_anhydrase"/>
    <property type="match status" value="1"/>
</dbReference>
<dbReference type="RefSeq" id="WP_126077662.1">
    <property type="nucleotide sequence ID" value="NZ_CP051166.1"/>
</dbReference>
<proteinExistence type="inferred from homology"/>
<sequence length="276" mass="30118">MFSRMTVVSLALAAILPLSAQAQDAQPAPAAQPAQPAQPAPRAAHGAHAKHEWTYSGKTGPTRWGGIKSDYVICKTGHAQSPIDIRTNATSKSTLDPILFEYQISPLKIIDNGHTVQVNYAPGSGMSISGVRHELLQFHFHTPSEERINGKQYPLGLHLVHKNADNKLAVVAVLFKLGKENPALAAIFNNLPKEAEVEQAVEGVTIDMMGILPPTQGYYNFPGSLTTPPCSEEANWFVLKTPVEMSKAQLAQFHKLYKHNARPVQHLNGRVIKESN</sequence>
<keyword evidence="8" id="KW-0732">Signal</keyword>
<feature type="chain" id="PRO_5019298898" description="carbonic anhydrase" evidence="8">
    <location>
        <begin position="23"/>
        <end position="276"/>
    </location>
</feature>
<evidence type="ECO:0000256" key="6">
    <source>
        <dbReference type="ARBA" id="ARBA00048348"/>
    </source>
</evidence>
<protein>
    <recommendedName>
        <fullName evidence="2">carbonic anhydrase</fullName>
        <ecNumber evidence="2">4.2.1.1</ecNumber>
    </recommendedName>
</protein>
<evidence type="ECO:0000256" key="5">
    <source>
        <dbReference type="ARBA" id="ARBA00023239"/>
    </source>
</evidence>
<gene>
    <name evidence="10" type="ORF">EJB06_29840</name>
</gene>
<organism evidence="10 11">
    <name type="scientific">Massilia atriviolacea</name>
    <dbReference type="NCBI Taxonomy" id="2495579"/>
    <lineage>
        <taxon>Bacteria</taxon>
        <taxon>Pseudomonadati</taxon>
        <taxon>Pseudomonadota</taxon>
        <taxon>Betaproteobacteria</taxon>
        <taxon>Burkholderiales</taxon>
        <taxon>Oxalobacteraceae</taxon>
        <taxon>Telluria group</taxon>
        <taxon>Massilia</taxon>
    </lineage>
</organism>
<feature type="signal peptide" evidence="8">
    <location>
        <begin position="1"/>
        <end position="22"/>
    </location>
</feature>
<dbReference type="PROSITE" id="PS51144">
    <property type="entry name" value="ALPHA_CA_2"/>
    <property type="match status" value="1"/>
</dbReference>
<keyword evidence="3" id="KW-0479">Metal-binding</keyword>
<evidence type="ECO:0000256" key="7">
    <source>
        <dbReference type="SAM" id="MobiDB-lite"/>
    </source>
</evidence>
<evidence type="ECO:0000256" key="3">
    <source>
        <dbReference type="ARBA" id="ARBA00022723"/>
    </source>
</evidence>
<evidence type="ECO:0000313" key="10">
    <source>
        <dbReference type="EMBL" id="RSZ55383.1"/>
    </source>
</evidence>
<evidence type="ECO:0000256" key="4">
    <source>
        <dbReference type="ARBA" id="ARBA00022833"/>
    </source>
</evidence>
<dbReference type="EMBL" id="RXLQ01000027">
    <property type="protein sequence ID" value="RSZ55383.1"/>
    <property type="molecule type" value="Genomic_DNA"/>
</dbReference>
<feature type="domain" description="Alpha-carbonic anhydrase" evidence="9">
    <location>
        <begin position="51"/>
        <end position="276"/>
    </location>
</feature>
<comment type="similarity">
    <text evidence="1">Belongs to the alpha-carbonic anhydrase family.</text>
</comment>
<comment type="caution">
    <text evidence="10">The sequence shown here is derived from an EMBL/GenBank/DDBJ whole genome shotgun (WGS) entry which is preliminary data.</text>
</comment>
<name>A0A430HCY8_9BURK</name>
<dbReference type="OrthoDB" id="5327615at2"/>
<feature type="region of interest" description="Disordered" evidence="7">
    <location>
        <begin position="26"/>
        <end position="59"/>
    </location>
</feature>
<evidence type="ECO:0000256" key="8">
    <source>
        <dbReference type="SAM" id="SignalP"/>
    </source>
</evidence>
<evidence type="ECO:0000256" key="1">
    <source>
        <dbReference type="ARBA" id="ARBA00010718"/>
    </source>
</evidence>
<dbReference type="InterPro" id="IPR023561">
    <property type="entry name" value="Carbonic_anhydrase_a-class"/>
</dbReference>
<dbReference type="CDD" id="cd03124">
    <property type="entry name" value="alpha_CA_prokaryotic_like"/>
    <property type="match status" value="1"/>
</dbReference>
<dbReference type="InterPro" id="IPR041891">
    <property type="entry name" value="Alpha_CA_prokaryot-like"/>
</dbReference>
<dbReference type="Proteomes" id="UP000278085">
    <property type="component" value="Unassembled WGS sequence"/>
</dbReference>
<dbReference type="Gene3D" id="3.10.200.10">
    <property type="entry name" value="Alpha carbonic anhydrase"/>
    <property type="match status" value="1"/>
</dbReference>
<dbReference type="InterPro" id="IPR001148">
    <property type="entry name" value="CA_dom"/>
</dbReference>
<dbReference type="PANTHER" id="PTHR18952">
    <property type="entry name" value="CARBONIC ANHYDRASE"/>
    <property type="match status" value="1"/>
</dbReference>
<dbReference type="EC" id="4.2.1.1" evidence="2"/>
<keyword evidence="5" id="KW-0456">Lyase</keyword>
<dbReference type="InterPro" id="IPR036398">
    <property type="entry name" value="CA_dom_sf"/>
</dbReference>
<feature type="compositionally biased region" description="Low complexity" evidence="7">
    <location>
        <begin position="26"/>
        <end position="44"/>
    </location>
</feature>
<dbReference type="GO" id="GO:0008270">
    <property type="term" value="F:zinc ion binding"/>
    <property type="evidence" value="ECO:0007669"/>
    <property type="project" value="InterPro"/>
</dbReference>
<dbReference type="PANTHER" id="PTHR18952:SF265">
    <property type="entry name" value="CARBONIC ANHYDRASE"/>
    <property type="match status" value="1"/>
</dbReference>
<keyword evidence="4" id="KW-0862">Zinc</keyword>